<dbReference type="PROSITE" id="PS50279">
    <property type="entry name" value="BPTI_KUNITZ_2"/>
    <property type="match status" value="1"/>
</dbReference>
<dbReference type="GO" id="GO:0004867">
    <property type="term" value="F:serine-type endopeptidase inhibitor activity"/>
    <property type="evidence" value="ECO:0007669"/>
    <property type="project" value="UniProtKB-KW"/>
</dbReference>
<dbReference type="PANTHER" id="PTHR10083:SF376">
    <property type="entry name" value="SERINE PEPTIDASE INHIBITOR, KUNITZ TYPE, 3"/>
    <property type="match status" value="1"/>
</dbReference>
<evidence type="ECO:0000256" key="3">
    <source>
        <dbReference type="ARBA" id="ARBA00022656"/>
    </source>
</evidence>
<evidence type="ECO:0000259" key="10">
    <source>
        <dbReference type="PROSITE" id="PS50279"/>
    </source>
</evidence>
<dbReference type="PhylomeDB" id="B3N358"/>
<dbReference type="eggNOG" id="KOG4295">
    <property type="taxonomic scope" value="Eukaryota"/>
</dbReference>
<evidence type="ECO:0000256" key="7">
    <source>
        <dbReference type="ARBA" id="ARBA00023240"/>
    </source>
</evidence>
<dbReference type="FunFam" id="4.10.410.10:FF:000020">
    <property type="entry name" value="Collagen, type VI, alpha 3"/>
    <property type="match status" value="1"/>
</dbReference>
<feature type="signal peptide" evidence="9">
    <location>
        <begin position="1"/>
        <end position="19"/>
    </location>
</feature>
<evidence type="ECO:0000256" key="6">
    <source>
        <dbReference type="ARBA" id="ARBA00023157"/>
    </source>
</evidence>
<protein>
    <recommendedName>
        <fullName evidence="10">BPTI/Kunitz inhibitor domain-containing protein</fullName>
    </recommendedName>
</protein>
<accession>B3N358</accession>
<feature type="chain" id="PRO_5002791071" description="BPTI/Kunitz inhibitor domain-containing protein" evidence="9">
    <location>
        <begin position="20"/>
        <end position="82"/>
    </location>
</feature>
<dbReference type="SMR" id="B3N358"/>
<dbReference type="InterPro" id="IPR020901">
    <property type="entry name" value="Prtase_inh_Kunz-CS"/>
</dbReference>
<evidence type="ECO:0000256" key="1">
    <source>
        <dbReference type="ARBA" id="ARBA00004613"/>
    </source>
</evidence>
<dbReference type="PROSITE" id="PS00280">
    <property type="entry name" value="BPTI_KUNITZ_1"/>
    <property type="match status" value="1"/>
</dbReference>
<dbReference type="GO" id="GO:0090729">
    <property type="term" value="F:toxin activity"/>
    <property type="evidence" value="ECO:0007669"/>
    <property type="project" value="UniProtKB-KW"/>
</dbReference>
<keyword evidence="4" id="KW-0646">Protease inhibitor</keyword>
<dbReference type="InterPro" id="IPR036880">
    <property type="entry name" value="Kunitz_BPTI_sf"/>
</dbReference>
<dbReference type="OMA" id="IMSCAHY"/>
<dbReference type="InterPro" id="IPR002223">
    <property type="entry name" value="Kunitz_BPTI"/>
</dbReference>
<dbReference type="Gene3D" id="4.10.410.10">
    <property type="entry name" value="Pancreatic trypsin inhibitor Kunitz domain"/>
    <property type="match status" value="1"/>
</dbReference>
<evidence type="ECO:0000313" key="11">
    <source>
        <dbReference type="EMBL" id="EDV57657.1"/>
    </source>
</evidence>
<keyword evidence="5" id="KW-0722">Serine protease inhibitor</keyword>
<dbReference type="PANTHER" id="PTHR10083">
    <property type="entry name" value="KUNITZ-TYPE PROTEASE INHIBITOR-RELATED"/>
    <property type="match status" value="1"/>
</dbReference>
<reference evidence="11 12" key="2">
    <citation type="journal article" date="2008" name="Bioinformatics">
        <title>Assembly reconciliation.</title>
        <authorList>
            <person name="Zimin A.V."/>
            <person name="Smith D.R."/>
            <person name="Sutton G."/>
            <person name="Yorke J.A."/>
        </authorList>
    </citation>
    <scope>NUCLEOTIDE SEQUENCE [LARGE SCALE GENOMIC DNA]</scope>
    <source>
        <strain evidence="11 12">TSC#14021-0224.01</strain>
    </source>
</reference>
<dbReference type="Pfam" id="PF00014">
    <property type="entry name" value="Kunitz_BPTI"/>
    <property type="match status" value="1"/>
</dbReference>
<reference evidence="11 12" key="1">
    <citation type="journal article" date="2007" name="Nature">
        <title>Evolution of genes and genomes on the Drosophila phylogeny.</title>
        <authorList>
            <consortium name="Drosophila 12 Genomes Consortium"/>
            <person name="Clark A.G."/>
            <person name="Eisen M.B."/>
            <person name="Smith D.R."/>
            <person name="Bergman C.M."/>
            <person name="Oliver B."/>
            <person name="Markow T.A."/>
            <person name="Kaufman T.C."/>
            <person name="Kellis M."/>
            <person name="Gelbart W."/>
            <person name="Iyer V.N."/>
            <person name="Pollard D.A."/>
            <person name="Sackton T.B."/>
            <person name="Larracuente A.M."/>
            <person name="Singh N.D."/>
            <person name="Abad J.P."/>
            <person name="Abt D.N."/>
            <person name="Adryan B."/>
            <person name="Aguade M."/>
            <person name="Akashi H."/>
            <person name="Anderson W.W."/>
            <person name="Aquadro C.F."/>
            <person name="Ardell D.H."/>
            <person name="Arguello R."/>
            <person name="Artieri C.G."/>
            <person name="Barbash D.A."/>
            <person name="Barker D."/>
            <person name="Barsanti P."/>
            <person name="Batterham P."/>
            <person name="Batzoglou S."/>
            <person name="Begun D."/>
            <person name="Bhutkar A."/>
            <person name="Blanco E."/>
            <person name="Bosak S.A."/>
            <person name="Bradley R.K."/>
            <person name="Brand A.D."/>
            <person name="Brent M.R."/>
            <person name="Brooks A.N."/>
            <person name="Brown R.H."/>
            <person name="Butlin R.K."/>
            <person name="Caggese C."/>
            <person name="Calvi B.R."/>
            <person name="Bernardo de Carvalho A."/>
            <person name="Caspi A."/>
            <person name="Castrezana S."/>
            <person name="Celniker S.E."/>
            <person name="Chang J.L."/>
            <person name="Chapple C."/>
            <person name="Chatterji S."/>
            <person name="Chinwalla A."/>
            <person name="Civetta A."/>
            <person name="Clifton S.W."/>
            <person name="Comeron J.M."/>
            <person name="Costello J.C."/>
            <person name="Coyne J.A."/>
            <person name="Daub J."/>
            <person name="David R.G."/>
            <person name="Delcher A.L."/>
            <person name="Delehaunty K."/>
            <person name="Do C.B."/>
            <person name="Ebling H."/>
            <person name="Edwards K."/>
            <person name="Eickbush T."/>
            <person name="Evans J.D."/>
            <person name="Filipski A."/>
            <person name="Findeiss S."/>
            <person name="Freyhult E."/>
            <person name="Fulton L."/>
            <person name="Fulton R."/>
            <person name="Garcia A.C."/>
            <person name="Gardiner A."/>
            <person name="Garfield D.A."/>
            <person name="Garvin B.E."/>
            <person name="Gibson G."/>
            <person name="Gilbert D."/>
            <person name="Gnerre S."/>
            <person name="Godfrey J."/>
            <person name="Good R."/>
            <person name="Gotea V."/>
            <person name="Gravely B."/>
            <person name="Greenberg A.J."/>
            <person name="Griffiths-Jones S."/>
            <person name="Gross S."/>
            <person name="Guigo R."/>
            <person name="Gustafson E.A."/>
            <person name="Haerty W."/>
            <person name="Hahn M.W."/>
            <person name="Halligan D.L."/>
            <person name="Halpern A.L."/>
            <person name="Halter G.M."/>
            <person name="Han M.V."/>
            <person name="Heger A."/>
            <person name="Hillier L."/>
            <person name="Hinrichs A.S."/>
            <person name="Holmes I."/>
            <person name="Hoskins R.A."/>
            <person name="Hubisz M.J."/>
            <person name="Hultmark D."/>
            <person name="Huntley M.A."/>
            <person name="Jaffe D.B."/>
            <person name="Jagadeeshan S."/>
            <person name="Jeck W.R."/>
            <person name="Johnson J."/>
            <person name="Jones C.D."/>
            <person name="Jordan W.C."/>
            <person name="Karpen G.H."/>
            <person name="Kataoka E."/>
            <person name="Keightley P.D."/>
            <person name="Kheradpour P."/>
            <person name="Kirkness E.F."/>
            <person name="Koerich L.B."/>
            <person name="Kristiansen K."/>
            <person name="Kudrna D."/>
            <person name="Kulathinal R.J."/>
            <person name="Kumar S."/>
            <person name="Kwok R."/>
            <person name="Lander E."/>
            <person name="Langley C.H."/>
            <person name="Lapoint R."/>
            <person name="Lazzaro B.P."/>
            <person name="Lee S.J."/>
            <person name="Levesque L."/>
            <person name="Li R."/>
            <person name="Lin C.F."/>
            <person name="Lin M.F."/>
            <person name="Lindblad-Toh K."/>
            <person name="Llopart A."/>
            <person name="Long M."/>
            <person name="Low L."/>
            <person name="Lozovsky E."/>
            <person name="Lu J."/>
            <person name="Luo M."/>
            <person name="Machado C.A."/>
            <person name="Makalowski W."/>
            <person name="Marzo M."/>
            <person name="Matsuda M."/>
            <person name="Matzkin L."/>
            <person name="McAllister B."/>
            <person name="McBride C.S."/>
            <person name="McKernan B."/>
            <person name="McKernan K."/>
            <person name="Mendez-Lago M."/>
            <person name="Minx P."/>
            <person name="Mollenhauer M.U."/>
            <person name="Montooth K."/>
            <person name="Mount S.M."/>
            <person name="Mu X."/>
            <person name="Myers E."/>
            <person name="Negre B."/>
            <person name="Newfeld S."/>
            <person name="Nielsen R."/>
            <person name="Noor M.A."/>
            <person name="O'Grady P."/>
            <person name="Pachter L."/>
            <person name="Papaceit M."/>
            <person name="Parisi M.J."/>
            <person name="Parisi M."/>
            <person name="Parts L."/>
            <person name="Pedersen J.S."/>
            <person name="Pesole G."/>
            <person name="Phillippy A.M."/>
            <person name="Ponting C.P."/>
            <person name="Pop M."/>
            <person name="Porcelli D."/>
            <person name="Powell J.R."/>
            <person name="Prohaska S."/>
            <person name="Pruitt K."/>
            <person name="Puig M."/>
            <person name="Quesneville H."/>
            <person name="Ram K.R."/>
            <person name="Rand D."/>
            <person name="Rasmussen M.D."/>
            <person name="Reed L.K."/>
            <person name="Reenan R."/>
            <person name="Reily A."/>
            <person name="Remington K.A."/>
            <person name="Rieger T.T."/>
            <person name="Ritchie M.G."/>
            <person name="Robin C."/>
            <person name="Rogers Y.H."/>
            <person name="Rohde C."/>
            <person name="Rozas J."/>
            <person name="Rubenfield M.J."/>
            <person name="Ruiz A."/>
            <person name="Russo S."/>
            <person name="Salzberg S.L."/>
            <person name="Sanchez-Gracia A."/>
            <person name="Saranga D.J."/>
            <person name="Sato H."/>
            <person name="Schaeffer S.W."/>
            <person name="Schatz M.C."/>
            <person name="Schlenke T."/>
            <person name="Schwartz R."/>
            <person name="Segarra C."/>
            <person name="Singh R.S."/>
            <person name="Sirot L."/>
            <person name="Sirota M."/>
            <person name="Sisneros N.B."/>
            <person name="Smith C.D."/>
            <person name="Smith T.F."/>
            <person name="Spieth J."/>
            <person name="Stage D.E."/>
            <person name="Stark A."/>
            <person name="Stephan W."/>
            <person name="Strausberg R.L."/>
            <person name="Strempel S."/>
            <person name="Sturgill D."/>
            <person name="Sutton G."/>
            <person name="Sutton G.G."/>
            <person name="Tao W."/>
            <person name="Teichmann S."/>
            <person name="Tobari Y.N."/>
            <person name="Tomimura Y."/>
            <person name="Tsolas J.M."/>
            <person name="Valente V.L."/>
            <person name="Venter E."/>
            <person name="Venter J.C."/>
            <person name="Vicario S."/>
            <person name="Vieira F.G."/>
            <person name="Vilella A.J."/>
            <person name="Villasante A."/>
            <person name="Walenz B."/>
            <person name="Wang J."/>
            <person name="Wasserman M."/>
            <person name="Watts T."/>
            <person name="Wilson D."/>
            <person name="Wilson R.K."/>
            <person name="Wing R.A."/>
            <person name="Wolfner M.F."/>
            <person name="Wong A."/>
            <person name="Wong G.K."/>
            <person name="Wu C.I."/>
            <person name="Wu G."/>
            <person name="Yamamoto D."/>
            <person name="Yang H.P."/>
            <person name="Yang S.P."/>
            <person name="Yorke J.A."/>
            <person name="Yoshida K."/>
            <person name="Zdobnov E."/>
            <person name="Zhang P."/>
            <person name="Zhang Y."/>
            <person name="Zimin A.V."/>
            <person name="Baldwin J."/>
            <person name="Abdouelleil A."/>
            <person name="Abdulkadir J."/>
            <person name="Abebe A."/>
            <person name="Abera B."/>
            <person name="Abreu J."/>
            <person name="Acer S.C."/>
            <person name="Aftuck L."/>
            <person name="Alexander A."/>
            <person name="An P."/>
            <person name="Anderson E."/>
            <person name="Anderson S."/>
            <person name="Arachi H."/>
            <person name="Azer M."/>
            <person name="Bachantsang P."/>
            <person name="Barry A."/>
            <person name="Bayul T."/>
            <person name="Berlin A."/>
            <person name="Bessette D."/>
            <person name="Bloom T."/>
            <person name="Blye J."/>
            <person name="Boguslavskiy L."/>
            <person name="Bonnet C."/>
            <person name="Boukhgalter B."/>
            <person name="Bourzgui I."/>
            <person name="Brown A."/>
            <person name="Cahill P."/>
            <person name="Channer S."/>
            <person name="Cheshatsang Y."/>
            <person name="Chuda L."/>
            <person name="Citroen M."/>
            <person name="Collymore A."/>
            <person name="Cooke P."/>
            <person name="Costello M."/>
            <person name="D'Aco K."/>
            <person name="Daza R."/>
            <person name="De Haan G."/>
            <person name="DeGray S."/>
            <person name="DeMaso C."/>
            <person name="Dhargay N."/>
            <person name="Dooley K."/>
            <person name="Dooley E."/>
            <person name="Doricent M."/>
            <person name="Dorje P."/>
            <person name="Dorjee K."/>
            <person name="Dupes A."/>
            <person name="Elong R."/>
            <person name="Falk J."/>
            <person name="Farina A."/>
            <person name="Faro S."/>
            <person name="Ferguson D."/>
            <person name="Fisher S."/>
            <person name="Foley C.D."/>
            <person name="Franke A."/>
            <person name="Friedrich D."/>
            <person name="Gadbois L."/>
            <person name="Gearin G."/>
            <person name="Gearin C.R."/>
            <person name="Giannoukos G."/>
            <person name="Goode T."/>
            <person name="Graham J."/>
            <person name="Grandbois E."/>
            <person name="Grewal S."/>
            <person name="Gyaltsen K."/>
            <person name="Hafez N."/>
            <person name="Hagos B."/>
            <person name="Hall J."/>
            <person name="Henson C."/>
            <person name="Hollinger A."/>
            <person name="Honan T."/>
            <person name="Huard M.D."/>
            <person name="Hughes L."/>
            <person name="Hurhula B."/>
            <person name="Husby M.E."/>
            <person name="Kamat A."/>
            <person name="Kanga B."/>
            <person name="Kashin S."/>
            <person name="Khazanovich D."/>
            <person name="Kisner P."/>
            <person name="Lance K."/>
            <person name="Lara M."/>
            <person name="Lee W."/>
            <person name="Lennon N."/>
            <person name="Letendre F."/>
            <person name="LeVine R."/>
            <person name="Lipovsky A."/>
            <person name="Liu X."/>
            <person name="Liu J."/>
            <person name="Liu S."/>
            <person name="Lokyitsang T."/>
            <person name="Lokyitsang Y."/>
            <person name="Lubonja R."/>
            <person name="Lui A."/>
            <person name="MacDonald P."/>
            <person name="Magnisalis V."/>
            <person name="Maru K."/>
            <person name="Matthews C."/>
            <person name="McCusker W."/>
            <person name="McDonough S."/>
            <person name="Mehta T."/>
            <person name="Meldrim J."/>
            <person name="Meneus L."/>
            <person name="Mihai O."/>
            <person name="Mihalev A."/>
            <person name="Mihova T."/>
            <person name="Mittelman R."/>
            <person name="Mlenga V."/>
            <person name="Montmayeur A."/>
            <person name="Mulrain L."/>
            <person name="Navidi A."/>
            <person name="Naylor J."/>
            <person name="Negash T."/>
            <person name="Nguyen T."/>
            <person name="Nguyen N."/>
            <person name="Nicol R."/>
            <person name="Norbu C."/>
            <person name="Norbu N."/>
            <person name="Novod N."/>
            <person name="O'Neill B."/>
            <person name="Osman S."/>
            <person name="Markiewicz E."/>
            <person name="Oyono O.L."/>
            <person name="Patti C."/>
            <person name="Phunkhang P."/>
            <person name="Pierre F."/>
            <person name="Priest M."/>
            <person name="Raghuraman S."/>
            <person name="Rege F."/>
            <person name="Reyes R."/>
            <person name="Rise C."/>
            <person name="Rogov P."/>
            <person name="Ross K."/>
            <person name="Ryan E."/>
            <person name="Settipalli S."/>
            <person name="Shea T."/>
            <person name="Sherpa N."/>
            <person name="Shi L."/>
            <person name="Shih D."/>
            <person name="Sparrow T."/>
            <person name="Spaulding J."/>
            <person name="Stalker J."/>
            <person name="Stange-Thomann N."/>
            <person name="Stavropoulos S."/>
            <person name="Stone C."/>
            <person name="Strader C."/>
            <person name="Tesfaye S."/>
            <person name="Thomson T."/>
            <person name="Thoulutsang Y."/>
            <person name="Thoulutsang D."/>
            <person name="Topham K."/>
            <person name="Topping I."/>
            <person name="Tsamla T."/>
            <person name="Vassiliev H."/>
            <person name="Vo A."/>
            <person name="Wangchuk T."/>
            <person name="Wangdi T."/>
            <person name="Weiand M."/>
            <person name="Wilkinson J."/>
            <person name="Wilson A."/>
            <person name="Yadav S."/>
            <person name="Young G."/>
            <person name="Yu Q."/>
            <person name="Zembek L."/>
            <person name="Zhong D."/>
            <person name="Zimmer A."/>
            <person name="Zwirko Z."/>
            <person name="Jaffe D.B."/>
            <person name="Alvarez P."/>
            <person name="Brockman W."/>
            <person name="Butler J."/>
            <person name="Chin C."/>
            <person name="Gnerre S."/>
            <person name="Grabherr M."/>
            <person name="Kleber M."/>
            <person name="Mauceli E."/>
            <person name="MacCallum I."/>
        </authorList>
    </citation>
    <scope>NUCLEOTIDE SEQUENCE [LARGE SCALE GENOMIC DNA]</scope>
    <source>
        <strain evidence="11 12">TSC#14021-0224.01</strain>
    </source>
</reference>
<keyword evidence="9" id="KW-0732">Signal</keyword>
<proteinExistence type="predicted"/>
<dbReference type="KEGG" id="der:6542036"/>
<name>B3N358_DROER</name>
<organism evidence="11 12">
    <name type="scientific">Drosophila erecta</name>
    <name type="common">Fruit fly</name>
    <dbReference type="NCBI Taxonomy" id="7220"/>
    <lineage>
        <taxon>Eukaryota</taxon>
        <taxon>Metazoa</taxon>
        <taxon>Ecdysozoa</taxon>
        <taxon>Arthropoda</taxon>
        <taxon>Hexapoda</taxon>
        <taxon>Insecta</taxon>
        <taxon>Pterygota</taxon>
        <taxon>Neoptera</taxon>
        <taxon>Endopterygota</taxon>
        <taxon>Diptera</taxon>
        <taxon>Brachycera</taxon>
        <taxon>Muscomorpha</taxon>
        <taxon>Ephydroidea</taxon>
        <taxon>Drosophilidae</taxon>
        <taxon>Drosophila</taxon>
        <taxon>Sophophora</taxon>
    </lineage>
</organism>
<evidence type="ECO:0000256" key="4">
    <source>
        <dbReference type="ARBA" id="ARBA00022690"/>
    </source>
</evidence>
<evidence type="ECO:0000313" key="12">
    <source>
        <dbReference type="Proteomes" id="UP000008711"/>
    </source>
</evidence>
<keyword evidence="12" id="KW-1185">Reference proteome</keyword>
<dbReference type="OrthoDB" id="4473401at2759"/>
<keyword evidence="7" id="KW-1199">Hemostasis impairing toxin</keyword>
<evidence type="ECO:0000256" key="8">
    <source>
        <dbReference type="ARBA" id="ARBA00034146"/>
    </source>
</evidence>
<keyword evidence="8" id="KW-1203">Blood coagulation cascade inhibiting toxin</keyword>
<evidence type="ECO:0000256" key="9">
    <source>
        <dbReference type="SAM" id="SignalP"/>
    </source>
</evidence>
<dbReference type="SUPFAM" id="SSF57362">
    <property type="entry name" value="BPTI-like"/>
    <property type="match status" value="1"/>
</dbReference>
<keyword evidence="6" id="KW-1015">Disulfide bond</keyword>
<gene>
    <name evidence="11" type="primary">Dere\GG24415</name>
    <name evidence="11" type="synonym">dere_GLEANR_9144</name>
    <name evidence="11" type="synonym">GG24415</name>
    <name evidence="11" type="ORF">Dere_GG24415</name>
</gene>
<dbReference type="GO" id="GO:0005615">
    <property type="term" value="C:extracellular space"/>
    <property type="evidence" value="ECO:0007669"/>
    <property type="project" value="TreeGrafter"/>
</dbReference>
<dbReference type="SMART" id="SM00131">
    <property type="entry name" value="KU"/>
    <property type="match status" value="1"/>
</dbReference>
<dbReference type="Proteomes" id="UP000008711">
    <property type="component" value="Unassembled WGS sequence"/>
</dbReference>
<dbReference type="PRINTS" id="PR00759">
    <property type="entry name" value="BASICPTASE"/>
</dbReference>
<dbReference type="InterPro" id="IPR050098">
    <property type="entry name" value="TFPI/VKTCI-like"/>
</dbReference>
<dbReference type="EMBL" id="CH954177">
    <property type="protein sequence ID" value="EDV57657.1"/>
    <property type="molecule type" value="Genomic_DNA"/>
</dbReference>
<comment type="subcellular location">
    <subcellularLocation>
        <location evidence="1">Secreted</location>
    </subcellularLocation>
</comment>
<dbReference type="HOGENOM" id="CLU_164133_0_2_1"/>
<evidence type="ECO:0000256" key="5">
    <source>
        <dbReference type="ARBA" id="ARBA00022900"/>
    </source>
</evidence>
<evidence type="ECO:0000256" key="2">
    <source>
        <dbReference type="ARBA" id="ARBA00022525"/>
    </source>
</evidence>
<sequence length="82" mass="9059">MKFIAAVCLMFALLGVTLGLKDPICGLPPAMKGDGIIACYAYFPLFSYYPESNSCELFIYGGCWGNANRFHSKESCEEKCLE</sequence>
<dbReference type="AlphaFoldDB" id="B3N358"/>
<keyword evidence="3" id="KW-0800">Toxin</keyword>
<feature type="domain" description="BPTI/Kunitz inhibitor" evidence="10">
    <location>
        <begin position="25"/>
        <end position="80"/>
    </location>
</feature>
<keyword evidence="2" id="KW-0964">Secreted</keyword>